<dbReference type="Pfam" id="PF07653">
    <property type="entry name" value="SH3_2"/>
    <property type="match status" value="1"/>
</dbReference>
<dbReference type="InterPro" id="IPR051184">
    <property type="entry name" value="Tyrosine-phos_adapter"/>
</dbReference>
<dbReference type="SUPFAM" id="SSF50044">
    <property type="entry name" value="SH3-domain"/>
    <property type="match status" value="1"/>
</dbReference>
<dbReference type="PANTHER" id="PTHR19969:SF5">
    <property type="entry name" value="CRK-LIKE PROTEIN"/>
    <property type="match status" value="1"/>
</dbReference>
<dbReference type="GO" id="GO:0016477">
    <property type="term" value="P:cell migration"/>
    <property type="evidence" value="ECO:0007669"/>
    <property type="project" value="TreeGrafter"/>
</dbReference>
<feature type="domain" description="SH3" evidence="8">
    <location>
        <begin position="107"/>
        <end position="167"/>
    </location>
</feature>
<keyword evidence="2 6" id="KW-0728">SH3 domain</keyword>
<dbReference type="InterPro" id="IPR036028">
    <property type="entry name" value="SH3-like_dom_sf"/>
</dbReference>
<dbReference type="CDD" id="cd11759">
    <property type="entry name" value="SH3_CRK_C"/>
    <property type="match status" value="1"/>
</dbReference>
<dbReference type="InterPro" id="IPR001452">
    <property type="entry name" value="SH3_domain"/>
</dbReference>
<keyword evidence="3" id="KW-0677">Repeat</keyword>
<dbReference type="InterPro" id="IPR035458">
    <property type="entry name" value="CRK_SH3_C"/>
</dbReference>
<dbReference type="Gene3D" id="3.30.505.10">
    <property type="entry name" value="SH2 domain"/>
    <property type="match status" value="1"/>
</dbReference>
<dbReference type="InterPro" id="IPR000980">
    <property type="entry name" value="SH2"/>
</dbReference>
<dbReference type="EMBL" id="JAQQBR010001831">
    <property type="protein sequence ID" value="KAK0168924.1"/>
    <property type="molecule type" value="Genomic_DNA"/>
</dbReference>
<dbReference type="SUPFAM" id="SSF55550">
    <property type="entry name" value="SH2 domain"/>
    <property type="match status" value="1"/>
</dbReference>
<dbReference type="CDD" id="cd09926">
    <property type="entry name" value="SH2_CRK_like"/>
    <property type="match status" value="1"/>
</dbReference>
<dbReference type="AlphaFoldDB" id="A0AA39KPG3"/>
<dbReference type="PROSITE" id="PS50001">
    <property type="entry name" value="SH2"/>
    <property type="match status" value="1"/>
</dbReference>
<evidence type="ECO:0000256" key="1">
    <source>
        <dbReference type="ARBA" id="ARBA00009756"/>
    </source>
</evidence>
<evidence type="ECO:0000256" key="2">
    <source>
        <dbReference type="ARBA" id="ARBA00022443"/>
    </source>
</evidence>
<reference evidence="9" key="1">
    <citation type="journal article" date="2023" name="bioRxiv">
        <title>Scaffold-level genome assemblies of two parasitoid biocontrol wasps reveal the parthenogenesis mechanism and an associated novel virus.</title>
        <authorList>
            <person name="Inwood S."/>
            <person name="Skelly J."/>
            <person name="Guhlin J."/>
            <person name="Harrop T."/>
            <person name="Goldson S."/>
            <person name="Dearden P."/>
        </authorList>
    </citation>
    <scope>NUCLEOTIDE SEQUENCE</scope>
    <source>
        <strain evidence="9">Lincoln</strain>
        <tissue evidence="9">Whole body</tissue>
    </source>
</reference>
<evidence type="ECO:0000313" key="9">
    <source>
        <dbReference type="EMBL" id="KAK0168924.1"/>
    </source>
</evidence>
<comment type="caution">
    <text evidence="9">The sequence shown here is derived from an EMBL/GenBank/DDBJ whole genome shotgun (WGS) entry which is preliminary data.</text>
</comment>
<evidence type="ECO:0000259" key="7">
    <source>
        <dbReference type="PROSITE" id="PS50001"/>
    </source>
</evidence>
<comment type="similarity">
    <text evidence="1">Belongs to the CRK family.</text>
</comment>
<dbReference type="GO" id="GO:0030971">
    <property type="term" value="F:receptor tyrosine kinase binding"/>
    <property type="evidence" value="ECO:0007669"/>
    <property type="project" value="TreeGrafter"/>
</dbReference>
<gene>
    <name evidence="9" type="ORF">PV327_002680</name>
</gene>
<evidence type="ECO:0000313" key="10">
    <source>
        <dbReference type="Proteomes" id="UP001168972"/>
    </source>
</evidence>
<evidence type="ECO:0008006" key="11">
    <source>
        <dbReference type="Google" id="ProtNLM"/>
    </source>
</evidence>
<dbReference type="GO" id="GO:0007167">
    <property type="term" value="P:enzyme-linked receptor protein signaling pathway"/>
    <property type="evidence" value="ECO:0007669"/>
    <property type="project" value="TreeGrafter"/>
</dbReference>
<protein>
    <recommendedName>
        <fullName evidence="11">Adapter molecule Crk</fullName>
    </recommendedName>
</protein>
<dbReference type="InterPro" id="IPR036860">
    <property type="entry name" value="SH2_dom_sf"/>
</dbReference>
<feature type="domain" description="SH3" evidence="8">
    <location>
        <begin position="237"/>
        <end position="298"/>
    </location>
</feature>
<dbReference type="GO" id="GO:1902531">
    <property type="term" value="P:regulation of intracellular signal transduction"/>
    <property type="evidence" value="ECO:0007669"/>
    <property type="project" value="UniProtKB-ARBA"/>
</dbReference>
<dbReference type="PANTHER" id="PTHR19969">
    <property type="entry name" value="SH2-SH3 ADAPTOR PROTEIN-RELATED"/>
    <property type="match status" value="1"/>
</dbReference>
<dbReference type="SMART" id="SM00252">
    <property type="entry name" value="SH2"/>
    <property type="match status" value="1"/>
</dbReference>
<proteinExistence type="inferred from homology"/>
<keyword evidence="4 5" id="KW-0727">SH2 domain</keyword>
<dbReference type="InterPro" id="IPR035457">
    <property type="entry name" value="CRK_SH3_N"/>
</dbReference>
<dbReference type="CDD" id="cd11758">
    <property type="entry name" value="SH3_CRK_N"/>
    <property type="match status" value="1"/>
</dbReference>
<organism evidence="9 10">
    <name type="scientific">Microctonus hyperodae</name>
    <name type="common">Parasitoid wasp</name>
    <dbReference type="NCBI Taxonomy" id="165561"/>
    <lineage>
        <taxon>Eukaryota</taxon>
        <taxon>Metazoa</taxon>
        <taxon>Ecdysozoa</taxon>
        <taxon>Arthropoda</taxon>
        <taxon>Hexapoda</taxon>
        <taxon>Insecta</taxon>
        <taxon>Pterygota</taxon>
        <taxon>Neoptera</taxon>
        <taxon>Endopterygota</taxon>
        <taxon>Hymenoptera</taxon>
        <taxon>Apocrita</taxon>
        <taxon>Ichneumonoidea</taxon>
        <taxon>Braconidae</taxon>
        <taxon>Euphorinae</taxon>
        <taxon>Microctonus</taxon>
    </lineage>
</organism>
<dbReference type="PRINTS" id="PR00452">
    <property type="entry name" value="SH3DOMAIN"/>
</dbReference>
<dbReference type="GO" id="GO:0035591">
    <property type="term" value="F:signaling adaptor activity"/>
    <property type="evidence" value="ECO:0007669"/>
    <property type="project" value="TreeGrafter"/>
</dbReference>
<dbReference type="SMART" id="SM00326">
    <property type="entry name" value="SH3"/>
    <property type="match status" value="2"/>
</dbReference>
<reference evidence="9" key="2">
    <citation type="submission" date="2023-03" db="EMBL/GenBank/DDBJ databases">
        <authorList>
            <person name="Inwood S.N."/>
            <person name="Skelly J.G."/>
            <person name="Guhlin J."/>
            <person name="Harrop T.W.R."/>
            <person name="Goldson S.G."/>
            <person name="Dearden P.K."/>
        </authorList>
    </citation>
    <scope>NUCLEOTIDE SEQUENCE</scope>
    <source>
        <strain evidence="9">Lincoln</strain>
        <tissue evidence="9">Whole body</tissue>
    </source>
</reference>
<evidence type="ECO:0000256" key="6">
    <source>
        <dbReference type="PROSITE-ProRule" id="PRU00192"/>
    </source>
</evidence>
<evidence type="ECO:0000259" key="8">
    <source>
        <dbReference type="PROSITE" id="PS50002"/>
    </source>
</evidence>
<evidence type="ECO:0000256" key="4">
    <source>
        <dbReference type="ARBA" id="ARBA00022999"/>
    </source>
</evidence>
<feature type="domain" description="SH2" evidence="7">
    <location>
        <begin position="13"/>
        <end position="105"/>
    </location>
</feature>
<keyword evidence="10" id="KW-1185">Reference proteome</keyword>
<name>A0AA39KPG3_MICHY</name>
<accession>A0AA39KPG3</accession>
<dbReference type="Gene3D" id="2.30.30.40">
    <property type="entry name" value="SH3 Domains"/>
    <property type="match status" value="2"/>
</dbReference>
<dbReference type="PROSITE" id="PS50002">
    <property type="entry name" value="SH3"/>
    <property type="match status" value="2"/>
</dbReference>
<dbReference type="GO" id="GO:0048468">
    <property type="term" value="P:cell development"/>
    <property type="evidence" value="ECO:0007669"/>
    <property type="project" value="UniProtKB-ARBA"/>
</dbReference>
<dbReference type="Pfam" id="PF00017">
    <property type="entry name" value="SH2"/>
    <property type="match status" value="1"/>
</dbReference>
<evidence type="ECO:0000256" key="5">
    <source>
        <dbReference type="PROSITE-ProRule" id="PRU00191"/>
    </source>
</evidence>
<dbReference type="GO" id="GO:0005737">
    <property type="term" value="C:cytoplasm"/>
    <property type="evidence" value="ECO:0007669"/>
    <property type="project" value="TreeGrafter"/>
</dbReference>
<sequence>MAATFDQYDKSSWYFGAMSRQDASDLLMGEKEGGVFLVRDSTSIHGDFVLCVREDSKVSHYIINKIQQADQIRYRIGDQIFPDIPNLLAFYKLHYLDTTPLIRPAPKKIQRVVAKYDFEGNDPDDLPFRKGEILTVITKDEEQWWTAQNSLGQKGLVPVPYVQKYEEENLGISGENNVRPDIISGVGVGGSGGGGGVGTGSSSSTSNTITSQTIGTSQVVHQDPAHLVTRRSNIQRTLPAFAKVKQARVPNAYDKTALKLEIGDMIKVTKTNINGQWEGELHGKIGHFPFTHVEFVENETSEENQDA</sequence>
<dbReference type="PRINTS" id="PR00401">
    <property type="entry name" value="SH2DOMAIN"/>
</dbReference>
<evidence type="ECO:0000256" key="3">
    <source>
        <dbReference type="ARBA" id="ARBA00022737"/>
    </source>
</evidence>
<dbReference type="Pfam" id="PF00018">
    <property type="entry name" value="SH3_1"/>
    <property type="match status" value="1"/>
</dbReference>
<dbReference type="Proteomes" id="UP001168972">
    <property type="component" value="Unassembled WGS sequence"/>
</dbReference>
<dbReference type="GO" id="GO:0009653">
    <property type="term" value="P:anatomical structure morphogenesis"/>
    <property type="evidence" value="ECO:0007669"/>
    <property type="project" value="UniProtKB-ARBA"/>
</dbReference>